<feature type="binding site" evidence="5">
    <location>
        <position position="51"/>
    </location>
    <ligand>
        <name>FAD</name>
        <dbReference type="ChEBI" id="CHEBI:57692"/>
    </ligand>
</feature>
<evidence type="ECO:0000313" key="9">
    <source>
        <dbReference type="EMBL" id="SMB88259.1"/>
    </source>
</evidence>
<dbReference type="PRINTS" id="PR00411">
    <property type="entry name" value="PNDRDTASEI"/>
</dbReference>
<proteinExistence type="inferred from homology"/>
<dbReference type="InterPro" id="IPR004099">
    <property type="entry name" value="Pyr_nucl-diS_OxRdtase_dimer"/>
</dbReference>
<comment type="similarity">
    <text evidence="1">Belongs to the class-I pyridine nucleotide-disulfide oxidoreductase family.</text>
</comment>
<sequence>MPDSYDVVIIGSGQAGNPLATALADAGRRVVLIEEYLLGGSCINYGCSPVKTMLASAERAHQVRTAVDFGVLADAPRVDMAAVVARKDVVIGAMREGVRKNLTQEHPGITVLAGRAVFTGPHSVRVALETGPEKELTAPLIFINTGTRAAIPEVDGLAETGFLTTTELLDLPELPEHLLILGGGYIGLEFGQMYRRFGSRVTIIESGEQVLEHEDADVCATLQELLEAEGVEFVLGAKAYRASKGAGGQITVAARTSSGERRLRGTHLLIATGRTPNSDKLNLSAAGVRVDEQGYIQVNSRLQTNVRGIYALGDVHGGPQFTHLSYDDYRIVRDALLGGKSRSARQRPLPYAVFTDPQLGRIGLSEAQAREKKIAYRVAVMPVSNIGRARETGRLGGFFKVLVDAKDQIIGAAILCAEGGEIMTMLQLAMTGRLKYQVLQQMIFAHPLWAEALNNAFAKLKEPKK</sequence>
<reference evidence="9 10" key="1">
    <citation type="submission" date="2017-04" db="EMBL/GenBank/DDBJ databases">
        <authorList>
            <person name="Afonso C.L."/>
            <person name="Miller P.J."/>
            <person name="Scott M.A."/>
            <person name="Spackman E."/>
            <person name="Goraichik I."/>
            <person name="Dimitrov K.M."/>
            <person name="Suarez D.L."/>
            <person name="Swayne D.E."/>
        </authorList>
    </citation>
    <scope>NUCLEOTIDE SEQUENCE [LARGE SCALE GENOMIC DNA]</scope>
    <source>
        <strain evidence="9 10">DSM 11622</strain>
    </source>
</reference>
<dbReference type="Gene3D" id="3.50.50.60">
    <property type="entry name" value="FAD/NAD(P)-binding domain"/>
    <property type="match status" value="2"/>
</dbReference>
<dbReference type="InterPro" id="IPR023753">
    <property type="entry name" value="FAD/NAD-binding_dom"/>
</dbReference>
<evidence type="ECO:0000259" key="8">
    <source>
        <dbReference type="Pfam" id="PF07992"/>
    </source>
</evidence>
<dbReference type="AlphaFoldDB" id="A0A1W1V4D6"/>
<evidence type="ECO:0000256" key="2">
    <source>
        <dbReference type="ARBA" id="ARBA00022630"/>
    </source>
</evidence>
<comment type="cofactor">
    <cofactor evidence="5">
        <name>FAD</name>
        <dbReference type="ChEBI" id="CHEBI:57692"/>
    </cofactor>
    <text evidence="5">Binds 1 FAD per subunit.</text>
</comment>
<dbReference type="PANTHER" id="PTHR43014:SF2">
    <property type="entry name" value="MERCURIC REDUCTASE"/>
    <property type="match status" value="1"/>
</dbReference>
<evidence type="ECO:0000259" key="7">
    <source>
        <dbReference type="Pfam" id="PF02852"/>
    </source>
</evidence>
<dbReference type="Gene3D" id="3.30.390.30">
    <property type="match status" value="1"/>
</dbReference>
<organism evidence="9 10">
    <name type="scientific">Hymenobacter roseosalivarius DSM 11622</name>
    <dbReference type="NCBI Taxonomy" id="645990"/>
    <lineage>
        <taxon>Bacteria</taxon>
        <taxon>Pseudomonadati</taxon>
        <taxon>Bacteroidota</taxon>
        <taxon>Cytophagia</taxon>
        <taxon>Cytophagales</taxon>
        <taxon>Hymenobacteraceae</taxon>
        <taxon>Hymenobacter</taxon>
    </lineage>
</organism>
<dbReference type="InterPro" id="IPR001100">
    <property type="entry name" value="Pyr_nuc-diS_OxRdtase"/>
</dbReference>
<name>A0A1W1V4D6_9BACT</name>
<dbReference type="EMBL" id="FWWW01000049">
    <property type="protein sequence ID" value="SMB88259.1"/>
    <property type="molecule type" value="Genomic_DNA"/>
</dbReference>
<dbReference type="PANTHER" id="PTHR43014">
    <property type="entry name" value="MERCURIC REDUCTASE"/>
    <property type="match status" value="1"/>
</dbReference>
<dbReference type="SUPFAM" id="SSF51905">
    <property type="entry name" value="FAD/NAD(P)-binding domain"/>
    <property type="match status" value="1"/>
</dbReference>
<evidence type="ECO:0000313" key="10">
    <source>
        <dbReference type="Proteomes" id="UP000192266"/>
    </source>
</evidence>
<feature type="binding site" evidence="5">
    <location>
        <position position="314"/>
    </location>
    <ligand>
        <name>FAD</name>
        <dbReference type="ChEBI" id="CHEBI:57692"/>
    </ligand>
</feature>
<feature type="binding site" evidence="5">
    <location>
        <position position="273"/>
    </location>
    <ligand>
        <name>NAD(+)</name>
        <dbReference type="ChEBI" id="CHEBI:57540"/>
    </ligand>
</feature>
<accession>A0A1W1V4D6</accession>
<protein>
    <submittedName>
        <fullName evidence="9">Pyridine nucleotide-disulphide oxidoreductase dimerisation region</fullName>
    </submittedName>
</protein>
<dbReference type="GO" id="GO:0003955">
    <property type="term" value="F:NAD(P)H dehydrogenase (quinone) activity"/>
    <property type="evidence" value="ECO:0007669"/>
    <property type="project" value="TreeGrafter"/>
</dbReference>
<dbReference type="Proteomes" id="UP000192266">
    <property type="component" value="Unassembled WGS sequence"/>
</dbReference>
<keyword evidence="3 5" id="KW-0274">FAD</keyword>
<keyword evidence="5" id="KW-0520">NAD</keyword>
<dbReference type="RefSeq" id="WP_084444244.1">
    <property type="nucleotide sequence ID" value="NZ_FWWW01000049.1"/>
</dbReference>
<evidence type="ECO:0000256" key="6">
    <source>
        <dbReference type="PIRSR" id="PIRSR000350-4"/>
    </source>
</evidence>
<feature type="binding site" evidence="5">
    <location>
        <begin position="182"/>
        <end position="189"/>
    </location>
    <ligand>
        <name>NAD(+)</name>
        <dbReference type="ChEBI" id="CHEBI:57540"/>
    </ligand>
</feature>
<dbReference type="InterPro" id="IPR016156">
    <property type="entry name" value="FAD/NAD-linked_Rdtase_dimer_sf"/>
</dbReference>
<dbReference type="Pfam" id="PF07992">
    <property type="entry name" value="Pyr_redox_2"/>
    <property type="match status" value="1"/>
</dbReference>
<feature type="domain" description="Pyridine nucleotide-disulphide oxidoreductase dimerisation" evidence="7">
    <location>
        <begin position="350"/>
        <end position="456"/>
    </location>
</feature>
<feature type="binding site" evidence="5">
    <location>
        <position position="205"/>
    </location>
    <ligand>
        <name>NAD(+)</name>
        <dbReference type="ChEBI" id="CHEBI:57540"/>
    </ligand>
</feature>
<dbReference type="GO" id="GO:0050660">
    <property type="term" value="F:flavin adenine dinucleotide binding"/>
    <property type="evidence" value="ECO:0007669"/>
    <property type="project" value="TreeGrafter"/>
</dbReference>
<evidence type="ECO:0000256" key="3">
    <source>
        <dbReference type="ARBA" id="ARBA00022827"/>
    </source>
</evidence>
<dbReference type="PRINTS" id="PR00368">
    <property type="entry name" value="FADPNR"/>
</dbReference>
<dbReference type="OrthoDB" id="9800167at2"/>
<feature type="domain" description="FAD/NAD(P)-binding" evidence="8">
    <location>
        <begin position="5"/>
        <end position="325"/>
    </location>
</feature>
<dbReference type="SUPFAM" id="SSF55424">
    <property type="entry name" value="FAD/NAD-linked reductases, dimerisation (C-terminal) domain"/>
    <property type="match status" value="1"/>
</dbReference>
<dbReference type="PIRSF" id="PIRSF000350">
    <property type="entry name" value="Mercury_reductase_MerA"/>
    <property type="match status" value="1"/>
</dbReference>
<gene>
    <name evidence="9" type="ORF">SAMN00120144_1198</name>
</gene>
<dbReference type="InterPro" id="IPR036188">
    <property type="entry name" value="FAD/NAD-bd_sf"/>
</dbReference>
<evidence type="ECO:0000256" key="1">
    <source>
        <dbReference type="ARBA" id="ARBA00007532"/>
    </source>
</evidence>
<feature type="active site" description="Proton acceptor" evidence="4">
    <location>
        <position position="446"/>
    </location>
</feature>
<keyword evidence="10" id="KW-1185">Reference proteome</keyword>
<keyword evidence="2" id="KW-0285">Flavoprotein</keyword>
<keyword evidence="5" id="KW-0547">Nucleotide-binding</keyword>
<feature type="disulfide bond" description="Redox-active" evidence="6">
    <location>
        <begin position="42"/>
        <end position="47"/>
    </location>
</feature>
<dbReference type="Pfam" id="PF02852">
    <property type="entry name" value="Pyr_redox_dim"/>
    <property type="match status" value="1"/>
</dbReference>
<evidence type="ECO:0000256" key="5">
    <source>
        <dbReference type="PIRSR" id="PIRSR000350-3"/>
    </source>
</evidence>
<evidence type="ECO:0000256" key="4">
    <source>
        <dbReference type="PIRSR" id="PIRSR000350-2"/>
    </source>
</evidence>
<dbReference type="STRING" id="645990.SAMN00120144_1198"/>